<dbReference type="Proteomes" id="UP000199451">
    <property type="component" value="Unassembled WGS sequence"/>
</dbReference>
<proteinExistence type="predicted"/>
<dbReference type="RefSeq" id="WP_244509870.1">
    <property type="nucleotide sequence ID" value="NZ_FNHL01000001.1"/>
</dbReference>
<evidence type="ECO:0000313" key="3">
    <source>
        <dbReference type="Proteomes" id="UP000199451"/>
    </source>
</evidence>
<accession>A0A1G9NZS3</accession>
<dbReference type="Pfam" id="PF24432">
    <property type="entry name" value="DUF7555"/>
    <property type="match status" value="1"/>
</dbReference>
<keyword evidence="1" id="KW-0812">Transmembrane</keyword>
<organism evidence="2 3">
    <name type="scientific">Halogranum gelatinilyticum</name>
    <dbReference type="NCBI Taxonomy" id="660521"/>
    <lineage>
        <taxon>Archaea</taxon>
        <taxon>Methanobacteriati</taxon>
        <taxon>Methanobacteriota</taxon>
        <taxon>Stenosarchaea group</taxon>
        <taxon>Halobacteria</taxon>
        <taxon>Halobacteriales</taxon>
        <taxon>Haloferacaceae</taxon>
    </lineage>
</organism>
<feature type="transmembrane region" description="Helical" evidence="1">
    <location>
        <begin position="118"/>
        <end position="141"/>
    </location>
</feature>
<feature type="transmembrane region" description="Helical" evidence="1">
    <location>
        <begin position="42"/>
        <end position="60"/>
    </location>
</feature>
<keyword evidence="1" id="KW-1133">Transmembrane helix</keyword>
<gene>
    <name evidence="2" type="ORF">SAMN04487949_0178</name>
</gene>
<protein>
    <submittedName>
        <fullName evidence="2">Uncharacterized protein</fullName>
    </submittedName>
</protein>
<keyword evidence="3" id="KW-1185">Reference proteome</keyword>
<feature type="transmembrane region" description="Helical" evidence="1">
    <location>
        <begin position="14"/>
        <end position="36"/>
    </location>
</feature>
<dbReference type="InterPro" id="IPR055977">
    <property type="entry name" value="DUF7555"/>
</dbReference>
<dbReference type="STRING" id="660521.SAMN04487949_0178"/>
<name>A0A1G9NZS3_9EURY</name>
<evidence type="ECO:0000256" key="1">
    <source>
        <dbReference type="SAM" id="Phobius"/>
    </source>
</evidence>
<reference evidence="3" key="1">
    <citation type="submission" date="2016-10" db="EMBL/GenBank/DDBJ databases">
        <authorList>
            <person name="Varghese N."/>
            <person name="Submissions S."/>
        </authorList>
    </citation>
    <scope>NUCLEOTIDE SEQUENCE [LARGE SCALE GENOMIC DNA]</scope>
    <source>
        <strain evidence="3">CGMCC 1.10119</strain>
    </source>
</reference>
<dbReference type="AlphaFoldDB" id="A0A1G9NZS3"/>
<evidence type="ECO:0000313" key="2">
    <source>
        <dbReference type="EMBL" id="SDL92086.1"/>
    </source>
</evidence>
<sequence>MDRRRLPLQLLDTVGYAVAVTAVVFLVGAGLATAAGRQPLVGAKWFMFLVGFGLLAYSAFQLRPTPKWKQDEEGGNGNGGLLGTDTNGQVGLQAAVTRLVPDDYRLPADERHSAALKLFVASVFVLVASFLMETVFGVAVAA</sequence>
<dbReference type="EMBL" id="FNHL01000001">
    <property type="protein sequence ID" value="SDL92086.1"/>
    <property type="molecule type" value="Genomic_DNA"/>
</dbReference>
<keyword evidence="1" id="KW-0472">Membrane</keyword>